<dbReference type="Proteomes" id="UP000242146">
    <property type="component" value="Unassembled WGS sequence"/>
</dbReference>
<dbReference type="EMBL" id="MCGT01000054">
    <property type="protein sequence ID" value="ORX43570.1"/>
    <property type="molecule type" value="Genomic_DNA"/>
</dbReference>
<name>A0A1X2G3A9_9FUNG</name>
<evidence type="ECO:0000256" key="1">
    <source>
        <dbReference type="ARBA" id="ARBA00013201"/>
    </source>
</evidence>
<dbReference type="OrthoDB" id="2363873at2759"/>
<proteinExistence type="predicted"/>
<organism evidence="5 6">
    <name type="scientific">Hesseltinella vesiculosa</name>
    <dbReference type="NCBI Taxonomy" id="101127"/>
    <lineage>
        <taxon>Eukaryota</taxon>
        <taxon>Fungi</taxon>
        <taxon>Fungi incertae sedis</taxon>
        <taxon>Mucoromycota</taxon>
        <taxon>Mucoromycotina</taxon>
        <taxon>Mucoromycetes</taxon>
        <taxon>Mucorales</taxon>
        <taxon>Cunninghamellaceae</taxon>
        <taxon>Hesseltinella</taxon>
    </lineage>
</organism>
<evidence type="ECO:0000313" key="5">
    <source>
        <dbReference type="EMBL" id="ORX43570.1"/>
    </source>
</evidence>
<keyword evidence="2" id="KW-0378">Hydrolase</keyword>
<dbReference type="Pfam" id="PF03403">
    <property type="entry name" value="PAF-AH_p_II"/>
    <property type="match status" value="1"/>
</dbReference>
<keyword evidence="3" id="KW-0442">Lipid degradation</keyword>
<evidence type="ECO:0000256" key="3">
    <source>
        <dbReference type="ARBA" id="ARBA00022963"/>
    </source>
</evidence>
<keyword evidence="4" id="KW-0443">Lipid metabolism</keyword>
<reference evidence="5 6" key="1">
    <citation type="submission" date="2016-07" db="EMBL/GenBank/DDBJ databases">
        <title>Pervasive Adenine N6-methylation of Active Genes in Fungi.</title>
        <authorList>
            <consortium name="DOE Joint Genome Institute"/>
            <person name="Mondo S.J."/>
            <person name="Dannebaum R.O."/>
            <person name="Kuo R.C."/>
            <person name="Labutti K."/>
            <person name="Haridas S."/>
            <person name="Kuo A."/>
            <person name="Salamov A."/>
            <person name="Ahrendt S.R."/>
            <person name="Lipzen A."/>
            <person name="Sullivan W."/>
            <person name="Andreopoulos W.B."/>
            <person name="Clum A."/>
            <person name="Lindquist E."/>
            <person name="Daum C."/>
            <person name="Ramamoorthy G.K."/>
            <person name="Gryganskyi A."/>
            <person name="Culley D."/>
            <person name="Magnuson J.K."/>
            <person name="James T.Y."/>
            <person name="O'Malley M.A."/>
            <person name="Stajich J.E."/>
            <person name="Spatafora J.W."/>
            <person name="Visel A."/>
            <person name="Grigoriev I.V."/>
        </authorList>
    </citation>
    <scope>NUCLEOTIDE SEQUENCE [LARGE SCALE GENOMIC DNA]</scope>
    <source>
        <strain evidence="5 6">NRRL 3301</strain>
    </source>
</reference>
<evidence type="ECO:0000256" key="4">
    <source>
        <dbReference type="ARBA" id="ARBA00023098"/>
    </source>
</evidence>
<dbReference type="STRING" id="101127.A0A1X2G3A9"/>
<keyword evidence="6" id="KW-1185">Reference proteome</keyword>
<dbReference type="AlphaFoldDB" id="A0A1X2G3A9"/>
<dbReference type="PANTHER" id="PTHR10272">
    <property type="entry name" value="PLATELET-ACTIVATING FACTOR ACETYLHYDROLASE"/>
    <property type="match status" value="1"/>
</dbReference>
<evidence type="ECO:0000256" key="2">
    <source>
        <dbReference type="ARBA" id="ARBA00022801"/>
    </source>
</evidence>
<dbReference type="InterPro" id="IPR029058">
    <property type="entry name" value="AB_hydrolase_fold"/>
</dbReference>
<accession>A0A1X2G3A9</accession>
<dbReference type="GO" id="GO:0003847">
    <property type="term" value="F:1-alkyl-2-acetylglycerophosphocholine esterase activity"/>
    <property type="evidence" value="ECO:0007669"/>
    <property type="project" value="UniProtKB-EC"/>
</dbReference>
<dbReference type="EC" id="3.1.1.47" evidence="1"/>
<dbReference type="PANTHER" id="PTHR10272:SF0">
    <property type="entry name" value="PLATELET-ACTIVATING FACTOR ACETYLHYDROLASE"/>
    <property type="match status" value="1"/>
</dbReference>
<evidence type="ECO:0000313" key="6">
    <source>
        <dbReference type="Proteomes" id="UP000242146"/>
    </source>
</evidence>
<comment type="caution">
    <text evidence="5">The sequence shown here is derived from an EMBL/GenBank/DDBJ whole genome shotgun (WGS) entry which is preliminary data.</text>
</comment>
<gene>
    <name evidence="5" type="ORF">DM01DRAFT_1378749</name>
</gene>
<sequence length="135" mass="15223">MDGAYIGEGEMPRLQVPVTCILSEQFTYWPDNFDSVKELLASSNARSQSQCVTLVGTSHLHQSDILLVLRNLLRFDIRSPFQMAPIRAMALNTEVSARFIQDVFKQASFTKQPSFTNSHNAMYLQVHPVSSMDVI</sequence>
<protein>
    <recommendedName>
        <fullName evidence="1">1-alkyl-2-acetylglycerophosphocholine esterase</fullName>
        <ecNumber evidence="1">3.1.1.47</ecNumber>
    </recommendedName>
</protein>
<dbReference type="Gene3D" id="3.40.50.1820">
    <property type="entry name" value="alpha/beta hydrolase"/>
    <property type="match status" value="1"/>
</dbReference>
<dbReference type="GO" id="GO:0016042">
    <property type="term" value="P:lipid catabolic process"/>
    <property type="evidence" value="ECO:0007669"/>
    <property type="project" value="UniProtKB-KW"/>
</dbReference>